<comment type="caution">
    <text evidence="1">The sequence shown here is derived from an EMBL/GenBank/DDBJ whole genome shotgun (WGS) entry which is preliminary data.</text>
</comment>
<protein>
    <recommendedName>
        <fullName evidence="3">F5/8 type C domain-containing protein</fullName>
    </recommendedName>
</protein>
<evidence type="ECO:0008006" key="3">
    <source>
        <dbReference type="Google" id="ProtNLM"/>
    </source>
</evidence>
<name>A0A6N7WMD0_9FIRM</name>
<dbReference type="EMBL" id="VUMI01000041">
    <property type="protein sequence ID" value="MSS90560.1"/>
    <property type="molecule type" value="Genomic_DNA"/>
</dbReference>
<evidence type="ECO:0000313" key="1">
    <source>
        <dbReference type="EMBL" id="MSS90560.1"/>
    </source>
</evidence>
<organism evidence="1 2">
    <name type="scientific">Eisenbergiella porci</name>
    <dbReference type="NCBI Taxonomy" id="2652274"/>
    <lineage>
        <taxon>Bacteria</taxon>
        <taxon>Bacillati</taxon>
        <taxon>Bacillota</taxon>
        <taxon>Clostridia</taxon>
        <taxon>Lachnospirales</taxon>
        <taxon>Lachnospiraceae</taxon>
        <taxon>Eisenbergiella</taxon>
    </lineage>
</organism>
<accession>A0A6N7WMD0</accession>
<sequence length="66" mass="7622">MKARTDGSKWTTVKIGTFENKKGSQTVYFENEQKDPWICTYDAAYVRIKTNSPEMTVTELDLLDRA</sequence>
<proteinExistence type="predicted"/>
<dbReference type="AlphaFoldDB" id="A0A6N7WMD0"/>
<gene>
    <name evidence="1" type="ORF">FYJ45_20510</name>
</gene>
<evidence type="ECO:0000313" key="2">
    <source>
        <dbReference type="Proteomes" id="UP000436047"/>
    </source>
</evidence>
<reference evidence="1 2" key="1">
    <citation type="submission" date="2019-08" db="EMBL/GenBank/DDBJ databases">
        <title>In-depth cultivation of the pig gut microbiome towards novel bacterial diversity and tailored functional studies.</title>
        <authorList>
            <person name="Wylensek D."/>
            <person name="Hitch T.C.A."/>
            <person name="Clavel T."/>
        </authorList>
    </citation>
    <scope>NUCLEOTIDE SEQUENCE [LARGE SCALE GENOMIC DNA]</scope>
    <source>
        <strain evidence="1 2">WCA-389-WT-23B</strain>
    </source>
</reference>
<dbReference type="Gene3D" id="2.60.120.260">
    <property type="entry name" value="Galactose-binding domain-like"/>
    <property type="match status" value="1"/>
</dbReference>
<keyword evidence="2" id="KW-1185">Reference proteome</keyword>
<dbReference type="Proteomes" id="UP000436047">
    <property type="component" value="Unassembled WGS sequence"/>
</dbReference>